<evidence type="ECO:0000256" key="5">
    <source>
        <dbReference type="ARBA" id="ARBA00023274"/>
    </source>
</evidence>
<evidence type="ECO:0000256" key="3">
    <source>
        <dbReference type="ARBA" id="ARBA00022884"/>
    </source>
</evidence>
<dbReference type="GO" id="GO:0003735">
    <property type="term" value="F:structural constituent of ribosome"/>
    <property type="evidence" value="ECO:0007669"/>
    <property type="project" value="TreeGrafter"/>
</dbReference>
<dbReference type="GO" id="GO:0042274">
    <property type="term" value="P:ribosomal small subunit biogenesis"/>
    <property type="evidence" value="ECO:0007669"/>
    <property type="project" value="TreeGrafter"/>
</dbReference>
<protein>
    <recommendedName>
        <fullName evidence="6">RNA-binding S4 domain-containing protein</fullName>
    </recommendedName>
</protein>
<evidence type="ECO:0000256" key="2">
    <source>
        <dbReference type="ARBA" id="ARBA00022730"/>
    </source>
</evidence>
<dbReference type="SUPFAM" id="SSF55174">
    <property type="entry name" value="Alpha-L RNA-binding motif"/>
    <property type="match status" value="1"/>
</dbReference>
<dbReference type="GO" id="GO:0019843">
    <property type="term" value="F:rRNA binding"/>
    <property type="evidence" value="ECO:0007669"/>
    <property type="project" value="UniProtKB-KW"/>
</dbReference>
<evidence type="ECO:0000259" key="6">
    <source>
        <dbReference type="SMART" id="SM00363"/>
    </source>
</evidence>
<dbReference type="InterPro" id="IPR036986">
    <property type="entry name" value="S4_RNA-bd_sf"/>
</dbReference>
<accession>X0RXK0</accession>
<dbReference type="AlphaFoldDB" id="X0RXK0"/>
<dbReference type="FunFam" id="3.10.290.10:FF:000001">
    <property type="entry name" value="30S ribosomal protein S4"/>
    <property type="match status" value="1"/>
</dbReference>
<evidence type="ECO:0000256" key="1">
    <source>
        <dbReference type="ARBA" id="ARBA00007465"/>
    </source>
</evidence>
<dbReference type="EMBL" id="BARS01005444">
    <property type="protein sequence ID" value="GAF73508.1"/>
    <property type="molecule type" value="Genomic_DNA"/>
</dbReference>
<evidence type="ECO:0000256" key="4">
    <source>
        <dbReference type="ARBA" id="ARBA00022980"/>
    </source>
</evidence>
<gene>
    <name evidence="7" type="ORF">S01H1_10677</name>
</gene>
<dbReference type="CDD" id="cd00165">
    <property type="entry name" value="S4"/>
    <property type="match status" value="1"/>
</dbReference>
<evidence type="ECO:0000313" key="7">
    <source>
        <dbReference type="EMBL" id="GAF73508.1"/>
    </source>
</evidence>
<dbReference type="Pfam" id="PF01479">
    <property type="entry name" value="S4"/>
    <property type="match status" value="1"/>
</dbReference>
<name>X0RXK0_9ZZZZ</name>
<organism evidence="7">
    <name type="scientific">marine sediment metagenome</name>
    <dbReference type="NCBI Taxonomy" id="412755"/>
    <lineage>
        <taxon>unclassified sequences</taxon>
        <taxon>metagenomes</taxon>
        <taxon>ecological metagenomes</taxon>
    </lineage>
</organism>
<comment type="caution">
    <text evidence="7">The sequence shown here is derived from an EMBL/GenBank/DDBJ whole genome shotgun (WGS) entry which is preliminary data.</text>
</comment>
<reference evidence="7" key="1">
    <citation type="journal article" date="2014" name="Front. Microbiol.">
        <title>High frequency of phylogenetically diverse reductive dehalogenase-homologous genes in deep subseafloor sedimentary metagenomes.</title>
        <authorList>
            <person name="Kawai M."/>
            <person name="Futagami T."/>
            <person name="Toyoda A."/>
            <person name="Takaki Y."/>
            <person name="Nishi S."/>
            <person name="Hori S."/>
            <person name="Arai W."/>
            <person name="Tsubouchi T."/>
            <person name="Morono Y."/>
            <person name="Uchiyama I."/>
            <person name="Ito T."/>
            <person name="Fujiyama A."/>
            <person name="Inagaki F."/>
            <person name="Takami H."/>
        </authorList>
    </citation>
    <scope>NUCLEOTIDE SEQUENCE</scope>
    <source>
        <strain evidence="7">Expedition CK06-06</strain>
    </source>
</reference>
<keyword evidence="5" id="KW-0687">Ribonucleoprotein</keyword>
<dbReference type="PROSITE" id="PS50889">
    <property type="entry name" value="S4"/>
    <property type="match status" value="1"/>
</dbReference>
<dbReference type="PANTHER" id="PTHR11831">
    <property type="entry name" value="30S 40S RIBOSOMAL PROTEIN"/>
    <property type="match status" value="1"/>
</dbReference>
<keyword evidence="4" id="KW-0689">Ribosomal protein</keyword>
<dbReference type="SMART" id="SM00363">
    <property type="entry name" value="S4"/>
    <property type="match status" value="1"/>
</dbReference>
<dbReference type="GO" id="GO:0015935">
    <property type="term" value="C:small ribosomal subunit"/>
    <property type="evidence" value="ECO:0007669"/>
    <property type="project" value="TreeGrafter"/>
</dbReference>
<dbReference type="PANTHER" id="PTHR11831:SF4">
    <property type="entry name" value="SMALL RIBOSOMAL SUBUNIT PROTEIN US4M"/>
    <property type="match status" value="1"/>
</dbReference>
<sequence length="106" mass="12172">MVYRLGFGDSRAQARQIVRHGHITVNGCKTDIPSFLVKSGDVVKWREASAKTEYYKRVAEEIEEKFIPDWLSLDKESMTGRVLNLPGKDDIEAGFNMKAILEYYSR</sequence>
<proteinExistence type="inferred from homology"/>
<dbReference type="NCBIfam" id="NF003717">
    <property type="entry name" value="PRK05327.1"/>
    <property type="match status" value="1"/>
</dbReference>
<feature type="domain" description="RNA-binding S4" evidence="6">
    <location>
        <begin position="1"/>
        <end position="63"/>
    </location>
</feature>
<dbReference type="Gene3D" id="3.10.290.10">
    <property type="entry name" value="RNA-binding S4 domain"/>
    <property type="match status" value="1"/>
</dbReference>
<dbReference type="InterPro" id="IPR002942">
    <property type="entry name" value="S4_RNA-bd"/>
</dbReference>
<keyword evidence="3" id="KW-0694">RNA-binding</keyword>
<comment type="similarity">
    <text evidence="1">Belongs to the universal ribosomal protein uS4 family.</text>
</comment>
<dbReference type="InterPro" id="IPR022801">
    <property type="entry name" value="Ribosomal_uS4"/>
</dbReference>
<keyword evidence="2" id="KW-0699">rRNA-binding</keyword>